<dbReference type="EMBL" id="CM035414">
    <property type="protein sequence ID" value="KAH7428818.1"/>
    <property type="molecule type" value="Genomic_DNA"/>
</dbReference>
<evidence type="ECO:0000313" key="2">
    <source>
        <dbReference type="Proteomes" id="UP000825935"/>
    </source>
</evidence>
<dbReference type="Proteomes" id="UP000825935">
    <property type="component" value="Chromosome 9"/>
</dbReference>
<gene>
    <name evidence="1" type="ORF">KP509_09G019200</name>
</gene>
<dbReference type="AlphaFoldDB" id="A0A8T2U2D9"/>
<comment type="caution">
    <text evidence="1">The sequence shown here is derived from an EMBL/GenBank/DDBJ whole genome shotgun (WGS) entry which is preliminary data.</text>
</comment>
<proteinExistence type="predicted"/>
<protein>
    <submittedName>
        <fullName evidence="1">Uncharacterized protein</fullName>
    </submittedName>
</protein>
<organism evidence="1 2">
    <name type="scientific">Ceratopteris richardii</name>
    <name type="common">Triangle waterfern</name>
    <dbReference type="NCBI Taxonomy" id="49495"/>
    <lineage>
        <taxon>Eukaryota</taxon>
        <taxon>Viridiplantae</taxon>
        <taxon>Streptophyta</taxon>
        <taxon>Embryophyta</taxon>
        <taxon>Tracheophyta</taxon>
        <taxon>Polypodiopsida</taxon>
        <taxon>Polypodiidae</taxon>
        <taxon>Polypodiales</taxon>
        <taxon>Pteridineae</taxon>
        <taxon>Pteridaceae</taxon>
        <taxon>Parkerioideae</taxon>
        <taxon>Ceratopteris</taxon>
    </lineage>
</organism>
<reference evidence="1" key="1">
    <citation type="submission" date="2021-08" db="EMBL/GenBank/DDBJ databases">
        <title>WGS assembly of Ceratopteris richardii.</title>
        <authorList>
            <person name="Marchant D.B."/>
            <person name="Chen G."/>
            <person name="Jenkins J."/>
            <person name="Shu S."/>
            <person name="Leebens-Mack J."/>
            <person name="Grimwood J."/>
            <person name="Schmutz J."/>
            <person name="Soltis P."/>
            <person name="Soltis D."/>
            <person name="Chen Z.-H."/>
        </authorList>
    </citation>
    <scope>NUCLEOTIDE SEQUENCE</scope>
    <source>
        <strain evidence="1">Whitten #5841</strain>
        <tissue evidence="1">Leaf</tissue>
    </source>
</reference>
<sequence>MASADGMSQLMSDKLDKNSFHAWRFKMNNLLMGKSYWKHIKGENENAISKVIYGLSVCIEVSMIGHIQDAKTPKEAWNNLVTLYETNTKAQKL</sequence>
<evidence type="ECO:0000313" key="1">
    <source>
        <dbReference type="EMBL" id="KAH7428818.1"/>
    </source>
</evidence>
<name>A0A8T2U2D9_CERRI</name>
<dbReference type="OrthoDB" id="1626798at2759"/>
<accession>A0A8T2U2D9</accession>
<keyword evidence="2" id="KW-1185">Reference proteome</keyword>